<dbReference type="Gene3D" id="2.60.40.10">
    <property type="entry name" value="Immunoglobulins"/>
    <property type="match status" value="2"/>
</dbReference>
<feature type="domain" description="BIG2" evidence="2">
    <location>
        <begin position="3266"/>
        <end position="3346"/>
    </location>
</feature>
<feature type="domain" description="BIG2" evidence="2">
    <location>
        <begin position="2428"/>
        <end position="2512"/>
    </location>
</feature>
<dbReference type="InterPro" id="IPR003343">
    <property type="entry name" value="Big_2"/>
</dbReference>
<dbReference type="SMART" id="SM00635">
    <property type="entry name" value="BID_2"/>
    <property type="match status" value="13"/>
</dbReference>
<organism evidence="3 4">
    <name type="scientific">Candidatus Symbiobacter mobilis CR</name>
    <dbReference type="NCBI Taxonomy" id="946483"/>
    <lineage>
        <taxon>Bacteria</taxon>
        <taxon>Pseudomonadati</taxon>
        <taxon>Pseudomonadota</taxon>
        <taxon>Betaproteobacteria</taxon>
        <taxon>Burkholderiales</taxon>
        <taxon>Comamonadaceae</taxon>
    </lineage>
</organism>
<dbReference type="Pfam" id="PF13629">
    <property type="entry name" value="T2SS-T3SS_pil_N"/>
    <property type="match status" value="2"/>
</dbReference>
<feature type="domain" description="BIG2" evidence="2">
    <location>
        <begin position="1180"/>
        <end position="1263"/>
    </location>
</feature>
<dbReference type="eggNOG" id="COG4964">
    <property type="taxonomic scope" value="Bacteria"/>
</dbReference>
<reference evidence="3 4" key="1">
    <citation type="journal article" date="2013" name="Genome Biol.">
        <title>Genomic analysis reveals key aspects of prokaryotic symbiosis in the phototrophic consortium "Chlorochromatium aggregatum".</title>
        <authorList>
            <person name="Liu Z."/>
            <person name="Muller J."/>
            <person name="Li T."/>
            <person name="Alvey R.M."/>
            <person name="Vogl K."/>
            <person name="Frigaard N.U."/>
            <person name="Rockwell N.C."/>
            <person name="Boyd E.S."/>
            <person name="Tomsho L.P."/>
            <person name="Schuster S.C."/>
            <person name="Henke P."/>
            <person name="Rohde M."/>
            <person name="Overmann J."/>
            <person name="Bryant D.A."/>
        </authorList>
    </citation>
    <scope>NUCLEOTIDE SEQUENCE [LARGE SCALE GENOMIC DNA]</scope>
    <source>
        <strain evidence="3">CR</strain>
    </source>
</reference>
<protein>
    <recommendedName>
        <fullName evidence="2">BIG2 domain-containing protein</fullName>
    </recommendedName>
</protein>
<dbReference type="InterPro" id="IPR045197">
    <property type="entry name" value="NUP210-like"/>
</dbReference>
<feature type="domain" description="BIG2" evidence="2">
    <location>
        <begin position="408"/>
        <end position="488"/>
    </location>
</feature>
<feature type="domain" description="BIG2" evidence="2">
    <location>
        <begin position="147"/>
        <end position="231"/>
    </location>
</feature>
<dbReference type="Proteomes" id="UP000017184">
    <property type="component" value="Chromosome"/>
</dbReference>
<evidence type="ECO:0000313" key="3">
    <source>
        <dbReference type="EMBL" id="AGX87575.1"/>
    </source>
</evidence>
<sequence>MRPSVTLAAWILTLLLSACGGGGGGGGGTPLTTVDTTASGGGTATTVATTTTTTVPKPEAMFTDAPSTLTLELEEAPCYTIRGGVPPYTAQSDNSKLLAATKPAPSTRAGAMEGDYEFCIAPKAVGTASIVIKDAVGVSSSVIVTIPDSDVLFTDLGTALNLAVGTTNFATVYGGTTFDLDPNIPYRVNNSNPSVVRTEIQGNRLVVQALAAGTATIAISDAEGKLTTIAVTALPPTELYTDAPSTVTLAAGTSAIYQVFGGSQTGQPNPLPYQVVNSKPAVAIGHVEDGILTIEAKEYGEATILIRDPVDSTRSKKIIVSVPASGVLYSTAPANLELAREAFGEFLLFGGTAPYKVALNNKPLVASASIDGKNLTITGKQPGTTTLVVQDNLGAKLTITVTVTAPQTIALFTTAPDSLTMPQAVDATQTFAILGGTPDYTVTSSNPDVVAVDSPASGENSYTLRTKGQGAATIVIRDAEGVTIQIVATVPLRALFADAPDNLVLSATEPANTYIVTLSGGALGYSAQSAQPAVASVALIDGTTNQFRITGHTPGTTSILFKDTANASIVIAVTVPTPAALFTTAGTAMQILHGTTVFHTVHGGTKPYSVGSSGEIIDAEYDTVNERLVIKALSPGREVLAISDAVGHVITVDITVQSGLYTDAPTSFALATGAGNEYTIYNGVPRDTADPDDPKYFVNSTHPNVASATVKGSTLYIAGVAEGSATIVVSDKAGATISITVTVTPLGALTSTAPATLSLPAGTGNLYTVSGGKGPYEPSSANPLLVTASMEGSVLRIDALPGTLGGSSNVLVKDANGTTLTIAVTVTTVPLMTTAPARLAIAADTEPKVFAILGGTGKYSVVNTHPAIASAEIDEEKSLLAIKGSMPGTGSILLSDSGGATVTIEVVVNAPGPLYLSAPSCVNTGGGSGAPVCGSTVYIAPGDSDVFDIIGGIPPYVANSSNKAIGIGTIKDGNRLHVEASASATPAATAQISVTDAAGSQINLTLVAHIPPLSTTAPTSTTVAIGGTPVEFQLTGGVASSSYIVASSDPTVVKVELDPDNGNVYTLTGLKPGSAVITLRDAAGTALSVAVTVPAVDALFTNAPSSIVLAAGSPPYRANVYGGMRFGGEAPYIAGSSNPAVATATVDEEGTLLLQAHSAGTAQIAINDAKGAVVFVYVTVPDPATLYTDAPANLTLAANTENQFTIFGGTPIDGPQQYQVNNSDDSIATVSIAGSSITIAGLAAGSTQVTISDAKGKTLTLAVTVPAASALTTTAPANLTLTAGTGNSYVVSGGVAPYMPPISANKDLVTASIDNDNKVLRIDAVAGTLGGTSNVIVRDSKGASLTIAVSVPTVPLFTTAPSTLNLPRSAESLPYAIYGGTPEYTVTTSHPGVVQVERDSTTSFTLTPKSGGTASVEIKDAKGQTVTISVTVASTALFTDAPANISLAAGTDYRVAVSGGIGPYTALSSSPNIATTSTVGPDGAFTISAVATATSAVSIKVQDSTGTAITLSVTVFAPTAVFTDTPSTITLAQGATHFSHIFGGTGPYTVNNSNPAVVTTPVGALAADVSSFSIAARSAGTATIAIADAQGSVTTITVTVPAAGVVFTDAPTGLTLATDTASPSYSIGGGEPLANGNYRITSSSPSVAVPSVAEGKAFSIIGMGSGSANIIITDAQGKSATIAVTVVPPGTLMTSAPGILTLNAGSGNTYVISGGVKPYTVTSAKPALVTATLSGDDRSFLEIDALPGTAGGQSNVIVRDAQGASVTISVTVPTLDLFTTAPSTLNLPKAGTATFAILGGSPAYTVTSSDTAVVTVTQPTADSYMLTAKSGGTATIQIKDSKGATVSVSVTVASTALFVDAPPNVVVAIGADYDVTVSGGVGPYTALSSDPAIATASTVGNDGVFTVHGIAAGSAAVTVKDAAGTTFTLSLTVPAPAALFSTAPATLQILHGATNTYKVFGGTKPYVVNSNGVIAEATIAADDTLTITGKVPGHTTIAISDAKGAVISIDVTVNQGMYSDAPASLTLASGTGNTYTVFGGTQFPGADKYSVNVGDTRVVTATISGADLAITGVSVGTTNVLVRDASGTTVTIAVTVTAPGALLTTAPTDLSLSAGTGNTYVISGGVGPYTATSANTSLVTASTSGANGAFLRIDALAGTTGGQSNVIVRDAQGNSVTISVTVPTLALFTTAPASVNLSKAATATFAILGGSPNYTVTSSDDSVLVATQPDADSFLLTAKSGGTATVQIKDSKGATVTVAVTVAATTLFVDAPANIIVADGTDYDVTISGGVGPYTALSSTPAVATASAVGNDGGFTISGVDPGVTAITVKDATGATLTLSVTVPAPATLFTDTPSALTLSIGTSHFTRVFGGTGPYSVNNSNPAVVTTATGSLGAGVSAFTISAKSAGSATVAIADSLGNTLTIAVTVPTAATVFTDGPASIALAAGTSSSVFTVGGGEPFAGGNYHFSSSNPAVATPSVTEGKSFTIDALASGTANIVAIDSKGASTIIPVTVAAPSALFTTAPATLTLTMGTSSPTYSISGGVPFSTDGSYSIVSDIPDLARAIATTTTVGGITSTSFVIEALPNTNGGFTYITIRDSQGNQRTVYVTVPAPDPLFTTAPDVLNLPKAGTATFAILGGSPGYTVTSSNTAVIAVTQPDASSYTLTAKSGGYAAIQIKDSRGVMVIISVNVASTTLFFDAPPNVILAANSDYPVTISGGVGPYTATSGDPSVATASAVGNDGVFTIHGVAAGTAAMAIKDATGTSIVLSVTVPAPTTLFTTAGTAMQLLHGTTAFHTIHGGTEPYTVHSSGEIIQADYDPITRQLAIRAVSEGHEIMAISDAVGKVVTIDITVQSGMYTDAPASFSLAMGAGNEYTIYGGVPHSTTGPNEPKYNVNNTDPNVVNATIRGSTLSIGGLSQGTATLVVSDTAGATIAVTVTVVAPSALLTTAPSNLTLSAGSGNTYVISGGVGPYTATSANTGLVTASTSGTNGSLLRIDAVAGTTGGQSNVIVRDNQGASVTISVTVPTIDLFTTAPATLDLPRFGSGIYAIVGGSPIYTVTSANEAIVEVTRPDAQSFTLTAKSGGTTTVQIKDSQGKTVSISVTVAATALFVDAPTNIIVGVGADYPVTISGGVGPYTALGSDATVATTTAVDANGLFTIHGVGAGTAAITVKDATSATLTVSVTVPAPTALYSDAPATLQILQGATNYYTIYGGTKPYTVNGNSVVAKATLIDDTLSLSGLVPGHQTVAISDAKGAVITIDVTVNQGMYTDAPANLSLASGTGNTFAVFGGIPLSGANKYTVNVGDTRIATAFVTGTTLAVTGVAPGSTTVVLSDSVGATVAVNVTITAPGALSSTAPSSLTLTTGTGNNYVVSGGVAPYTVTSANEALVEATVAGAVLRIDAVAGTAGGVSNVIVRDNQGATYTIAVTAQPATLMTTAPSPLAIAAGVGARTFAVFGGTGDYTVESTYPDIVSATLAGDVLEITGSIPGTGAVLVRDSSGAIVQIDVVVNAQGPLYLSAPGCTNEGGGGSAPVCGSTISVAPGDSNTFNIIGGIPPYVANSSDLRIGYGTIVNGNQLEVTGLVTDILPPTVQISVTDAAGRQINLTLNVQASLLATTAPSNLTLAATGAAATGSYVVSGGVGPYSILSSDTSVATVSMPNPANGAFTVTGKAMGTTTLTLRDATNATITIGVTVPAPQTLFADTPSSLVLAADKTHTVRMQGGIPFASGSPYSVGTSNPAVATAAVDAQGVVTITAKSAGTALIAISDSQASTVTITVTVPAPDALYTDAPASLSLAQGTANTFTIFGGVPYETDPNYTANVSHESIVAATIAGSSLTLDALSAGNASVVLSDSQGNRITLNVTVSDSAALGTTAPNNIVLTMGESDSYSVFGGTAPYTAESGQPSLVSATMGGGDGKRLDLAAATGTNGGTANVIVTDAKGAQLALAVTVPAPTALFTTAPNTVTMPSAGGTRSFSIHGGKAGYTVTSSDTGVVSVTLAGSDYTLTSVAGGTATITIKDSQGATVSLTATVPSGPALFTDAPANITLGTASPAYTVTISGGTAPYAAQSSDPAVVTATTPAANGKFDLTAIGAGTAAVYVTDSLGATIVLSVTVPAPTALFSTAPTTMEILHGTTNFYKVYGGTAPYVVNTSGFVAKAVLDPVTHELAITGVVTGHETIAVSDANGAVITIDATVNQGMYTDAPTDLTLASGTGVSFTIFGGTPFVDPNDPNNRYYEIESTRDGVVTATITQSVLDIAGVAPGNTQLIVRDAAGVTITLSATVVAPGSLLSTAPSDLTLVAGKSEDYTVYGGTAPYHAESSQPSLVTAGINGSTLTIAAATGSTGGTTQVLLTDSVGTQRTITVTITTPPALFTTAPSSLAIASGGAARTFAVLGGTAPYSVVNTHPAIAQGVIAANTGTLDITGVSQGTAQLLISDSQGATVTVSVTVTAPGPLFTSAPLDVTLATGMFGSYSIHGGTPTYVVSSSDSAVATAELVNLTSVKITAVASGTATVTVTDLAGTVVSIDVTVPSPGTLYTTAPSTLYISRTSSPFTYAISGGYAPYSATSSEPGIVSAAVQGSMLSISAVSSTVPAGVVDVVLRDAQGQTVTITVHVGTSTMLYTTAPIVACPSNTQGAATCVITAPNSTYTYLVHGGSPFEGQLASYAATSSNESIVTGSFAGPVLTIVTGANSGFGTIQVTDAMGTKIDIPVWVGTGNSGGTAVSSYPVLSAKLQTLAGADTSAIDATNYTLLKVTLKDPFSVGIANQVVNATGDTSQVSFPDGSAALTDATGVATLKVARANLLATGAGALTVNYNYQPGMITQYSDSSAPPATGSQLSTYVGYQVTTANITLEDLTVGDTDDNPEILPAYGTSQVTVSVNINGAPATSTPVSVNFSASCGQISPATATTDNTGKVLVTYSATDPAGTSPSTLGCSGKTAQITASTSGAAAVSKNIAIQSAPATSIGFISAEPTRIYLANACGTNAACKTSSVLTYRLVNQSGEGIAGQQVVLSLKSLSPGLPKATFDTSGSTANVTLTTNADGYVTQPVYSGSVPTNVIVNAALASNLGIQTDSSVLTIASGRPAQVRMSIAAKEWAIEGFNVDGTTTTVTVSLADRQGNPVPDGTVVNFVTEGGVMIPATCTTGTTPGDSQCSVTIRSQAPRPVPLGSIPPPHTVESFDPGTLAPQTGRVTILAYVAGEEDFTDTNGNNVYDYDCVNNVKESFTDLGIAFRDDQLPSTVLTRSGYSDGEFTVPRNAEAGVCGVSGTTPTPTAGDGVWGAADIRAQIPIVFATSGANIGDLDRNGDGIVESPYVQTTSSLSFWVYDGNGNSMPTGTTVTVEAADNTPLNNMTCAMASGANVVVPNTLDPMHIGSSYSNCAVGDLIFVTVTSPLGMATSTTFPIH</sequence>
<feature type="domain" description="BIG2" evidence="2">
    <location>
        <begin position="664"/>
        <end position="741"/>
    </location>
</feature>
<feature type="chain" id="PRO_5004662872" description="BIG2 domain-containing protein" evidence="1">
    <location>
        <begin position="19"/>
        <end position="5411"/>
    </location>
</feature>
<dbReference type="InterPro" id="IPR013783">
    <property type="entry name" value="Ig-like_fold"/>
</dbReference>
<dbReference type="RefSeq" id="WP_022773171.1">
    <property type="nucleotide sequence ID" value="NC_022576.1"/>
</dbReference>
<dbReference type="STRING" id="946483.Cenrod_1489"/>
<dbReference type="PATRIC" id="fig|946483.4.peg.1506"/>
<dbReference type="KEGG" id="cbx:Cenrod_1489"/>
<evidence type="ECO:0000256" key="1">
    <source>
        <dbReference type="SAM" id="SignalP"/>
    </source>
</evidence>
<dbReference type="InterPro" id="IPR032789">
    <property type="entry name" value="T2SS-T3SS_pil_N"/>
</dbReference>
<feature type="domain" description="BIG2" evidence="2">
    <location>
        <begin position="1353"/>
        <end position="1430"/>
    </location>
</feature>
<dbReference type="PANTHER" id="PTHR23019:SF0">
    <property type="entry name" value="NUCLEAR PORE MEMBRANE GLYCOPROTEIN 210"/>
    <property type="match status" value="1"/>
</dbReference>
<feature type="domain" description="BIG2" evidence="2">
    <location>
        <begin position="1601"/>
        <end position="1684"/>
    </location>
</feature>
<keyword evidence="1" id="KW-0732">Signal</keyword>
<dbReference type="eggNOG" id="COG2831">
    <property type="taxonomic scope" value="Bacteria"/>
</dbReference>
<feature type="domain" description="BIG2" evidence="2">
    <location>
        <begin position="1010"/>
        <end position="1091"/>
    </location>
</feature>
<feature type="domain" description="BIG2" evidence="2">
    <location>
        <begin position="3958"/>
        <end position="4034"/>
    </location>
</feature>
<dbReference type="EMBL" id="CP004885">
    <property type="protein sequence ID" value="AGX87575.1"/>
    <property type="molecule type" value="Genomic_DNA"/>
</dbReference>
<feature type="domain" description="BIG2" evidence="2">
    <location>
        <begin position="1774"/>
        <end position="1850"/>
    </location>
</feature>
<feature type="signal peptide" evidence="1">
    <location>
        <begin position="1"/>
        <end position="18"/>
    </location>
</feature>
<name>U5N8D7_9BURK</name>
<keyword evidence="4" id="KW-1185">Reference proteome</keyword>
<gene>
    <name evidence="3" type="ORF">Cenrod_1489</name>
</gene>
<dbReference type="PROSITE" id="PS51257">
    <property type="entry name" value="PROKAR_LIPOPROTEIN"/>
    <property type="match status" value="1"/>
</dbReference>
<feature type="domain" description="BIG2" evidence="2">
    <location>
        <begin position="2184"/>
        <end position="2260"/>
    </location>
</feature>
<dbReference type="HOGENOM" id="CLU_223192_0_0_4"/>
<proteinExistence type="predicted"/>
<dbReference type="PANTHER" id="PTHR23019">
    <property type="entry name" value="NUCLEAR PORE MEMBRANE GLYCOPROTEIN GP210-RELATED"/>
    <property type="match status" value="1"/>
</dbReference>
<evidence type="ECO:0000313" key="4">
    <source>
        <dbReference type="Proteomes" id="UP000017184"/>
    </source>
</evidence>
<evidence type="ECO:0000259" key="2">
    <source>
        <dbReference type="SMART" id="SM00635"/>
    </source>
</evidence>
<dbReference type="OrthoDB" id="5522233at2"/>
<dbReference type="eggNOG" id="COG3209">
    <property type="taxonomic scope" value="Bacteria"/>
</dbReference>
<accession>U5N8D7</accession>
<feature type="domain" description="BIG2" evidence="2">
    <location>
        <begin position="3701"/>
        <end position="3781"/>
    </location>
</feature>